<dbReference type="Proteomes" id="UP001204621">
    <property type="component" value="Unassembled WGS sequence"/>
</dbReference>
<dbReference type="EMBL" id="JANUGU010000008">
    <property type="protein sequence ID" value="MCS0660315.1"/>
    <property type="molecule type" value="Genomic_DNA"/>
</dbReference>
<dbReference type="RefSeq" id="WP_258813510.1">
    <property type="nucleotide sequence ID" value="NZ_JANUGU010000008.1"/>
</dbReference>
<name>A0ABT2D238_9BURK</name>
<protein>
    <recommendedName>
        <fullName evidence="3">KTSC domain-containing protein</fullName>
    </recommendedName>
</protein>
<evidence type="ECO:0000313" key="1">
    <source>
        <dbReference type="EMBL" id="MCS0660315.1"/>
    </source>
</evidence>
<reference evidence="1 2" key="1">
    <citation type="submission" date="2022-08" db="EMBL/GenBank/DDBJ databases">
        <title>Reclassification of Massilia species as members of the genera Telluria, Duganella, Pseudoduganella, Mokoshia gen. nov. and Zemynaea gen. nov. using orthogonal and non-orthogonal genome-based approaches.</title>
        <authorList>
            <person name="Bowman J.P."/>
        </authorList>
    </citation>
    <scope>NUCLEOTIDE SEQUENCE [LARGE SCALE GENOMIC DNA]</scope>
    <source>
        <strain evidence="1 2">JCM 31606</strain>
    </source>
</reference>
<organism evidence="1 2">
    <name type="scientific">Massilia terrae</name>
    <dbReference type="NCBI Taxonomy" id="1811224"/>
    <lineage>
        <taxon>Bacteria</taxon>
        <taxon>Pseudomonadati</taxon>
        <taxon>Pseudomonadota</taxon>
        <taxon>Betaproteobacteria</taxon>
        <taxon>Burkholderiales</taxon>
        <taxon>Oxalobacteraceae</taxon>
        <taxon>Telluria group</taxon>
        <taxon>Massilia</taxon>
    </lineage>
</organism>
<evidence type="ECO:0008006" key="3">
    <source>
        <dbReference type="Google" id="ProtNLM"/>
    </source>
</evidence>
<sequence length="75" mass="8235">MQRYKNRSSDSGVVAYETGEQSIVIEFRGGDRYLYTAASTGAANIVIMQGLARAGVGLCTFISKVIRKRYARKLA</sequence>
<proteinExistence type="predicted"/>
<accession>A0ABT2D238</accession>
<gene>
    <name evidence="1" type="ORF">NX778_19760</name>
</gene>
<comment type="caution">
    <text evidence="1">The sequence shown here is derived from an EMBL/GenBank/DDBJ whole genome shotgun (WGS) entry which is preliminary data.</text>
</comment>
<keyword evidence="2" id="KW-1185">Reference proteome</keyword>
<evidence type="ECO:0000313" key="2">
    <source>
        <dbReference type="Proteomes" id="UP001204621"/>
    </source>
</evidence>